<accession>A0A2P7SP03</accession>
<comment type="caution">
    <text evidence="2">The sequence shown here is derived from an EMBL/GenBank/DDBJ whole genome shotgun (WGS) entry which is preliminary data.</text>
</comment>
<dbReference type="OrthoDB" id="7308095at2"/>
<evidence type="ECO:0000259" key="1">
    <source>
        <dbReference type="Pfam" id="PF01890"/>
    </source>
</evidence>
<dbReference type="EMBL" id="PXYL01000001">
    <property type="protein sequence ID" value="PSJ64220.1"/>
    <property type="molecule type" value="Genomic_DNA"/>
</dbReference>
<dbReference type="InterPro" id="IPR002750">
    <property type="entry name" value="CobE/GbiG_C"/>
</dbReference>
<proteinExistence type="predicted"/>
<feature type="domain" description="CobE/GbiG C-terminal" evidence="1">
    <location>
        <begin position="6"/>
        <end position="126"/>
    </location>
</feature>
<organism evidence="2 3">
    <name type="scientific">Pseudaminobacter soli</name>
    <name type="common">ex Li et al. 2025</name>
    <dbReference type="NCBI Taxonomy" id="1295366"/>
    <lineage>
        <taxon>Bacteria</taxon>
        <taxon>Pseudomonadati</taxon>
        <taxon>Pseudomonadota</taxon>
        <taxon>Alphaproteobacteria</taxon>
        <taxon>Hyphomicrobiales</taxon>
        <taxon>Phyllobacteriaceae</taxon>
        <taxon>Pseudaminobacter</taxon>
    </lineage>
</organism>
<dbReference type="Gene3D" id="3.30.420.180">
    <property type="entry name" value="CobE/GbiG C-terminal domain"/>
    <property type="match status" value="1"/>
</dbReference>
<dbReference type="PANTHER" id="PTHR37477">
    <property type="entry name" value="COBALT-PRECORRIN-5A HYDROLASE"/>
    <property type="match status" value="1"/>
</dbReference>
<dbReference type="Pfam" id="PF01890">
    <property type="entry name" value="CbiG_C"/>
    <property type="match status" value="1"/>
</dbReference>
<keyword evidence="3" id="KW-1185">Reference proteome</keyword>
<dbReference type="Proteomes" id="UP000240653">
    <property type="component" value="Unassembled WGS sequence"/>
</dbReference>
<reference evidence="2 3" key="1">
    <citation type="submission" date="2018-03" db="EMBL/GenBank/DDBJ databases">
        <title>The draft genome of Mesorhizobium soli JCM 19897.</title>
        <authorList>
            <person name="Li L."/>
            <person name="Liu L."/>
            <person name="Liang L."/>
            <person name="Wang T."/>
            <person name="Zhang X."/>
        </authorList>
    </citation>
    <scope>NUCLEOTIDE SEQUENCE [LARGE SCALE GENOMIC DNA]</scope>
    <source>
        <strain evidence="2 3">JCM 19897</strain>
    </source>
</reference>
<name>A0A2P7SP03_9HYPH</name>
<protein>
    <submittedName>
        <fullName evidence="2">Cobalamin biosynthesis protein CbiG</fullName>
    </submittedName>
</protein>
<gene>
    <name evidence="2" type="ORF">C7I85_01145</name>
</gene>
<dbReference type="PANTHER" id="PTHR37477:SF1">
    <property type="entry name" value="COBALT-PRECORRIN-5A HYDROLASE"/>
    <property type="match status" value="1"/>
</dbReference>
<evidence type="ECO:0000313" key="3">
    <source>
        <dbReference type="Proteomes" id="UP000240653"/>
    </source>
</evidence>
<sequence length="132" mass="13415">MGEAVIVAGIGSRKGVSKEQVLGAINAALGAHDLDLARLDALSTGKLKQHEEAIFQAGRQLRRAVIIIGDAELAEAGRRTKSHSALSLEKTGAPSLSEAAALAAAGPDSRLLGPRVALQSVTCAIAISGDKA</sequence>
<dbReference type="SUPFAM" id="SSF159664">
    <property type="entry name" value="CobE/GbiG C-terminal domain-like"/>
    <property type="match status" value="1"/>
</dbReference>
<dbReference type="InterPro" id="IPR052553">
    <property type="entry name" value="CbiG_hydrolase"/>
</dbReference>
<dbReference type="GO" id="GO:0009236">
    <property type="term" value="P:cobalamin biosynthetic process"/>
    <property type="evidence" value="ECO:0007669"/>
    <property type="project" value="InterPro"/>
</dbReference>
<dbReference type="AlphaFoldDB" id="A0A2P7SP03"/>
<dbReference type="InterPro" id="IPR036518">
    <property type="entry name" value="CobE/GbiG_C_sf"/>
</dbReference>
<evidence type="ECO:0000313" key="2">
    <source>
        <dbReference type="EMBL" id="PSJ64220.1"/>
    </source>
</evidence>